<dbReference type="Proteomes" id="UP001153069">
    <property type="component" value="Unassembled WGS sequence"/>
</dbReference>
<keyword evidence="3" id="KW-1185">Reference proteome</keyword>
<evidence type="ECO:0000313" key="3">
    <source>
        <dbReference type="Proteomes" id="UP001153069"/>
    </source>
</evidence>
<sequence length="303" mass="33664">MRALFDKDGSDKLHGTETVDTYAVPDGDDDASLDLSSLELDQKRGDMDRSNHTSFSNHWDESQEETNQRRKRLERMREERDMQVRMIQMNKALEESNKTSVFGQKLNQLFGSSLPNLDVSFSVRASGSLNDLEGPLGVAFGKSRPRKTLLDLGGGSMRDLFTIQQDQESTEYDTSNASKPGPLSRLMAKRNNFNNLSDEPANTSGEEVKEGSKSPKTTPKKKRFDDLSGDEDAMQDSASSLPSLNLLGADDFEAFSHGSQHSKQRDCQRGRADKTSSPGKISEECREETPSSHGTNCIEKTRA</sequence>
<feature type="region of interest" description="Disordered" evidence="1">
    <location>
        <begin position="1"/>
        <end position="79"/>
    </location>
</feature>
<feature type="compositionally biased region" description="Basic and acidic residues" evidence="1">
    <location>
        <begin position="263"/>
        <end position="274"/>
    </location>
</feature>
<comment type="caution">
    <text evidence="2">The sequence shown here is derived from an EMBL/GenBank/DDBJ whole genome shotgun (WGS) entry which is preliminary data.</text>
</comment>
<gene>
    <name evidence="2" type="ORF">SEMRO_2442_G327770.1</name>
</gene>
<feature type="compositionally biased region" description="Basic and acidic residues" evidence="1">
    <location>
        <begin position="40"/>
        <end position="51"/>
    </location>
</feature>
<feature type="compositionally biased region" description="Basic and acidic residues" evidence="1">
    <location>
        <begin position="1"/>
        <end position="17"/>
    </location>
</feature>
<feature type="compositionally biased region" description="Polar residues" evidence="1">
    <location>
        <begin position="165"/>
        <end position="178"/>
    </location>
</feature>
<protein>
    <submittedName>
        <fullName evidence="2">Uncharacterized protein</fullName>
    </submittedName>
</protein>
<feature type="compositionally biased region" description="Polar residues" evidence="1">
    <location>
        <begin position="191"/>
        <end position="205"/>
    </location>
</feature>
<organism evidence="2 3">
    <name type="scientific">Seminavis robusta</name>
    <dbReference type="NCBI Taxonomy" id="568900"/>
    <lineage>
        <taxon>Eukaryota</taxon>
        <taxon>Sar</taxon>
        <taxon>Stramenopiles</taxon>
        <taxon>Ochrophyta</taxon>
        <taxon>Bacillariophyta</taxon>
        <taxon>Bacillariophyceae</taxon>
        <taxon>Bacillariophycidae</taxon>
        <taxon>Naviculales</taxon>
        <taxon>Naviculaceae</taxon>
        <taxon>Seminavis</taxon>
    </lineage>
</organism>
<feature type="compositionally biased region" description="Basic and acidic residues" evidence="1">
    <location>
        <begin position="281"/>
        <end position="290"/>
    </location>
</feature>
<evidence type="ECO:0000256" key="1">
    <source>
        <dbReference type="SAM" id="MobiDB-lite"/>
    </source>
</evidence>
<dbReference type="AlphaFoldDB" id="A0A9N8F2K3"/>
<name>A0A9N8F2K3_9STRA</name>
<proteinExistence type="predicted"/>
<accession>A0A9N8F2K3</accession>
<reference evidence="2" key="1">
    <citation type="submission" date="2020-06" db="EMBL/GenBank/DDBJ databases">
        <authorList>
            <consortium name="Plant Systems Biology data submission"/>
        </authorList>
    </citation>
    <scope>NUCLEOTIDE SEQUENCE</scope>
    <source>
        <strain evidence="2">D6</strain>
    </source>
</reference>
<dbReference type="EMBL" id="CAICTM010002440">
    <property type="protein sequence ID" value="CAB9529250.1"/>
    <property type="molecule type" value="Genomic_DNA"/>
</dbReference>
<feature type="region of interest" description="Disordered" evidence="1">
    <location>
        <begin position="165"/>
        <end position="303"/>
    </location>
</feature>
<evidence type="ECO:0000313" key="2">
    <source>
        <dbReference type="EMBL" id="CAB9529250.1"/>
    </source>
</evidence>